<gene>
    <name evidence="4" type="ORF">JETT_0346</name>
</gene>
<dbReference type="SUPFAM" id="SSF52172">
    <property type="entry name" value="CheY-like"/>
    <property type="match status" value="1"/>
</dbReference>
<reference evidence="4 5" key="1">
    <citation type="submission" date="2019-04" db="EMBL/GenBank/DDBJ databases">
        <title>Genome of a novel bacterium Candidatus Jettenia ecosi reconstructed from metagenome of an anammox bioreactor.</title>
        <authorList>
            <person name="Mardanov A.V."/>
            <person name="Beletsky A.V."/>
            <person name="Ravin N.V."/>
            <person name="Botchkova E.A."/>
            <person name="Litti Y.V."/>
            <person name="Nozhevnikova A.N."/>
        </authorList>
    </citation>
    <scope>NUCLEOTIDE SEQUENCE [LARGE SCALE GENOMIC DNA]</scope>
    <source>
        <strain evidence="4">J2</strain>
    </source>
</reference>
<evidence type="ECO:0000256" key="2">
    <source>
        <dbReference type="PROSITE-ProRule" id="PRU00169"/>
    </source>
</evidence>
<sequence length="122" mass="14162">MKELLIVEDDSEMQEFYKDMLQGEQFTVTLASNADDGLKKIKENTYDMVILDILMEGVTGDRLFALLRKDSRYRNVPVIMASVLEEKAYRCFQALGNISFLEKPFNKERLLSEITKRLDNSK</sequence>
<keyword evidence="1 2" id="KW-0597">Phosphoprotein</keyword>
<accession>A0A533QKN8</accession>
<comment type="caution">
    <text evidence="4">The sequence shown here is derived from an EMBL/GenBank/DDBJ whole genome shotgun (WGS) entry which is preliminary data.</text>
</comment>
<dbReference type="Proteomes" id="UP000319783">
    <property type="component" value="Unassembled WGS sequence"/>
</dbReference>
<dbReference type="InterPro" id="IPR001789">
    <property type="entry name" value="Sig_transdc_resp-reg_receiver"/>
</dbReference>
<dbReference type="PROSITE" id="PS50110">
    <property type="entry name" value="RESPONSE_REGULATORY"/>
    <property type="match status" value="1"/>
</dbReference>
<dbReference type="InterPro" id="IPR050595">
    <property type="entry name" value="Bact_response_regulator"/>
</dbReference>
<organism evidence="4 5">
    <name type="scientific">Candidatus Jettenia ecosi</name>
    <dbReference type="NCBI Taxonomy" id="2494326"/>
    <lineage>
        <taxon>Bacteria</taxon>
        <taxon>Pseudomonadati</taxon>
        <taxon>Planctomycetota</taxon>
        <taxon>Candidatus Brocadiia</taxon>
        <taxon>Candidatus Brocadiales</taxon>
        <taxon>Candidatus Brocadiaceae</taxon>
        <taxon>Candidatus Jettenia</taxon>
    </lineage>
</organism>
<dbReference type="Gene3D" id="3.40.50.2300">
    <property type="match status" value="1"/>
</dbReference>
<dbReference type="GO" id="GO:0000160">
    <property type="term" value="P:phosphorelay signal transduction system"/>
    <property type="evidence" value="ECO:0007669"/>
    <property type="project" value="InterPro"/>
</dbReference>
<protein>
    <submittedName>
        <fullName evidence="4">Two-component response regulator</fullName>
    </submittedName>
</protein>
<dbReference type="CDD" id="cd00156">
    <property type="entry name" value="REC"/>
    <property type="match status" value="1"/>
</dbReference>
<evidence type="ECO:0000256" key="1">
    <source>
        <dbReference type="ARBA" id="ARBA00022553"/>
    </source>
</evidence>
<name>A0A533QKN8_9BACT</name>
<dbReference type="Pfam" id="PF00072">
    <property type="entry name" value="Response_reg"/>
    <property type="match status" value="1"/>
</dbReference>
<feature type="domain" description="Response regulatory" evidence="3">
    <location>
        <begin position="3"/>
        <end position="118"/>
    </location>
</feature>
<feature type="modified residue" description="4-aspartylphosphate" evidence="2">
    <location>
        <position position="52"/>
    </location>
</feature>
<dbReference type="PANTHER" id="PTHR44591">
    <property type="entry name" value="STRESS RESPONSE REGULATOR PROTEIN 1"/>
    <property type="match status" value="1"/>
</dbReference>
<evidence type="ECO:0000259" key="3">
    <source>
        <dbReference type="PROSITE" id="PS50110"/>
    </source>
</evidence>
<dbReference type="AlphaFoldDB" id="A0A533QKN8"/>
<evidence type="ECO:0000313" key="4">
    <source>
        <dbReference type="EMBL" id="TLD43341.1"/>
    </source>
</evidence>
<evidence type="ECO:0000313" key="5">
    <source>
        <dbReference type="Proteomes" id="UP000319783"/>
    </source>
</evidence>
<dbReference type="SMART" id="SM00448">
    <property type="entry name" value="REC"/>
    <property type="match status" value="1"/>
</dbReference>
<dbReference type="PANTHER" id="PTHR44591:SF3">
    <property type="entry name" value="RESPONSE REGULATORY DOMAIN-CONTAINING PROTEIN"/>
    <property type="match status" value="1"/>
</dbReference>
<dbReference type="EMBL" id="SULG01000004">
    <property type="protein sequence ID" value="TLD43341.1"/>
    <property type="molecule type" value="Genomic_DNA"/>
</dbReference>
<proteinExistence type="predicted"/>
<dbReference type="InterPro" id="IPR011006">
    <property type="entry name" value="CheY-like_superfamily"/>
</dbReference>